<dbReference type="Pfam" id="PF11750">
    <property type="entry name" value="DUF3307"/>
    <property type="match status" value="1"/>
</dbReference>
<dbReference type="RefSeq" id="WP_265221154.1">
    <property type="nucleotide sequence ID" value="NZ_JAPEUL010000012.1"/>
</dbReference>
<keyword evidence="1" id="KW-1133">Transmembrane helix</keyword>
<dbReference type="InterPro" id="IPR021737">
    <property type="entry name" value="Phage_phiKZ_Orf197"/>
</dbReference>
<comment type="caution">
    <text evidence="2">The sequence shown here is derived from an EMBL/GenBank/DDBJ whole genome shotgun (WGS) entry which is preliminary data.</text>
</comment>
<reference evidence="2" key="1">
    <citation type="submission" date="2022-11" db="EMBL/GenBank/DDBJ databases">
        <title>Marinomonas sp. nov., isolated from marine algae.</title>
        <authorList>
            <person name="Choi D.G."/>
            <person name="Kim J.M."/>
            <person name="Lee J.K."/>
            <person name="Baek J.H."/>
            <person name="Jeon C.O."/>
        </authorList>
    </citation>
    <scope>NUCLEOTIDE SEQUENCE</scope>
    <source>
        <strain evidence="2">KJ51-3</strain>
    </source>
</reference>
<name>A0ABT3KLZ3_9GAMM</name>
<feature type="transmembrane region" description="Helical" evidence="1">
    <location>
        <begin position="45"/>
        <end position="74"/>
    </location>
</feature>
<evidence type="ECO:0000313" key="2">
    <source>
        <dbReference type="EMBL" id="MCW4631585.1"/>
    </source>
</evidence>
<feature type="transmembrane region" description="Helical" evidence="1">
    <location>
        <begin position="94"/>
        <end position="115"/>
    </location>
</feature>
<proteinExistence type="predicted"/>
<keyword evidence="1" id="KW-0472">Membrane</keyword>
<accession>A0ABT3KLZ3</accession>
<feature type="transmembrane region" description="Helical" evidence="1">
    <location>
        <begin position="136"/>
        <end position="157"/>
    </location>
</feature>
<dbReference type="Proteomes" id="UP001431181">
    <property type="component" value="Unassembled WGS sequence"/>
</dbReference>
<dbReference type="EMBL" id="JAPEUL010000012">
    <property type="protein sequence ID" value="MCW4631585.1"/>
    <property type="molecule type" value="Genomic_DNA"/>
</dbReference>
<organism evidence="2 3">
    <name type="scientific">Marinomonas rhodophyticola</name>
    <dbReference type="NCBI Taxonomy" id="2992803"/>
    <lineage>
        <taxon>Bacteria</taxon>
        <taxon>Pseudomonadati</taxon>
        <taxon>Pseudomonadota</taxon>
        <taxon>Gammaproteobacteria</taxon>
        <taxon>Oceanospirillales</taxon>
        <taxon>Oceanospirillaceae</taxon>
        <taxon>Marinomonas</taxon>
    </lineage>
</organism>
<sequence>MFQLDGLPVLLMLLLGHVIGDFFLQPNSWVKDKNTHQGRSSALYYHGLVHGAIVLVIISFATAASLLVSLFIGLLFAVIHSLIDYAKVKVGQGFLWFIIDQLLHVLSILFLWFYLFDTAIEQIKTLINDIDYSAPLLVTLAYVMMLKPASIIIGEILSKWSADLEADVCDSQNKKAQSLPNAGQYLGYLERVLVLTFILNGQYTAVGFVLAAKSIFRMGDLREAHDRKFTEYVMLKLTIFSKHRFIHWFYCGEAAAITISMVKTSATILPFLSAITAAIHI</sequence>
<feature type="transmembrane region" description="Helical" evidence="1">
    <location>
        <begin position="192"/>
        <end position="212"/>
    </location>
</feature>
<keyword evidence="3" id="KW-1185">Reference proteome</keyword>
<feature type="transmembrane region" description="Helical" evidence="1">
    <location>
        <begin position="6"/>
        <end position="24"/>
    </location>
</feature>
<evidence type="ECO:0000256" key="1">
    <source>
        <dbReference type="SAM" id="Phobius"/>
    </source>
</evidence>
<gene>
    <name evidence="2" type="ORF">ONZ52_22935</name>
</gene>
<protein>
    <submittedName>
        <fullName evidence="2">DUF3307 domain-containing protein</fullName>
    </submittedName>
</protein>
<keyword evidence="1" id="KW-0812">Transmembrane</keyword>
<evidence type="ECO:0000313" key="3">
    <source>
        <dbReference type="Proteomes" id="UP001431181"/>
    </source>
</evidence>